<proteinExistence type="predicted"/>
<evidence type="ECO:0000313" key="2">
    <source>
        <dbReference type="EMBL" id="AWI68265.1"/>
    </source>
</evidence>
<evidence type="ECO:0000256" key="1">
    <source>
        <dbReference type="SAM" id="Phobius"/>
    </source>
</evidence>
<feature type="transmembrane region" description="Helical" evidence="1">
    <location>
        <begin position="20"/>
        <end position="38"/>
    </location>
</feature>
<dbReference type="AlphaFoldDB" id="A0A2U8GHW5"/>
<keyword evidence="2" id="KW-0150">Chloroplast</keyword>
<keyword evidence="1" id="KW-0812">Transmembrane</keyword>
<keyword evidence="1" id="KW-0472">Membrane</keyword>
<geneLocation type="chloroplast" evidence="2"/>
<protein>
    <submittedName>
        <fullName evidence="2">Uncharacterized protein</fullName>
    </submittedName>
</protein>
<organism evidence="2">
    <name type="scientific">Pediastrum angulosum</name>
    <dbReference type="NCBI Taxonomy" id="271408"/>
    <lineage>
        <taxon>Eukaryota</taxon>
        <taxon>Viridiplantae</taxon>
        <taxon>Chlorophyta</taxon>
        <taxon>core chlorophytes</taxon>
        <taxon>Chlorophyceae</taxon>
        <taxon>CS clade</taxon>
        <taxon>Sphaeropleales</taxon>
        <taxon>Hydrodictyaceae</taxon>
        <taxon>Pediastrum</taxon>
    </lineage>
</organism>
<keyword evidence="2" id="KW-0934">Plastid</keyword>
<accession>A0A2U8GHW5</accession>
<name>A0A2U8GHW5_9CHLO</name>
<sequence>MFFKLYSINKIFIKKNLSYSSLVLLLHFYNFIFASLLCKEEKQVFKFFTFFAISKTEAATFLHILYFGRAVGKAEAPNHSSEAKLSFQFFCLANLMQGTENV</sequence>
<reference evidence="2" key="1">
    <citation type="journal article" date="2018" name="Am. J. Bot.">
        <title>Organellar phylogenomics inform systematics in the green algal family Hydrodictyaceae (Chlorophyceae) and provide clues to the complex evolutionary history of plastid genomes in the green algal tree of life.</title>
        <authorList>
            <person name="McManus H.A."/>
            <person name="Fucikova K."/>
            <person name="Lewis P.O."/>
            <person name="Lewis L.A."/>
            <person name="Karol K.G."/>
        </authorList>
    </citation>
    <scope>NUCLEOTIDE SEQUENCE</scope>
</reference>
<dbReference type="EMBL" id="MF276978">
    <property type="protein sequence ID" value="AWI68265.1"/>
    <property type="molecule type" value="Genomic_DNA"/>
</dbReference>
<keyword evidence="1" id="KW-1133">Transmembrane helix</keyword>